<dbReference type="RefSeq" id="WP_012160789.1">
    <property type="nucleotide sequence ID" value="NC_009925.1"/>
</dbReference>
<evidence type="ECO:0000256" key="3">
    <source>
        <dbReference type="ARBA" id="ARBA00022989"/>
    </source>
</evidence>
<dbReference type="InterPro" id="IPR010445">
    <property type="entry name" value="LapA_dom"/>
</dbReference>
<name>B0C556_ACAM1</name>
<feature type="domain" description="GGDEF" evidence="6">
    <location>
        <begin position="145"/>
        <end position="275"/>
    </location>
</feature>
<gene>
    <name evidence="7" type="ordered locus">AM1_0080</name>
</gene>
<accession>B0C556</accession>
<dbReference type="Gene3D" id="3.30.70.270">
    <property type="match status" value="1"/>
</dbReference>
<dbReference type="InterPro" id="IPR000160">
    <property type="entry name" value="GGDEF_dom"/>
</dbReference>
<evidence type="ECO:0000256" key="1">
    <source>
        <dbReference type="ARBA" id="ARBA00022475"/>
    </source>
</evidence>
<protein>
    <recommendedName>
        <fullName evidence="6">GGDEF domain-containing protein</fullName>
    </recommendedName>
</protein>
<evidence type="ECO:0000256" key="4">
    <source>
        <dbReference type="ARBA" id="ARBA00023136"/>
    </source>
</evidence>
<dbReference type="AlphaFoldDB" id="B0C556"/>
<dbReference type="KEGG" id="amr:AM1_0080"/>
<dbReference type="STRING" id="329726.AM1_0080"/>
<keyword evidence="3 5" id="KW-1133">Transmembrane helix</keyword>
<evidence type="ECO:0000259" key="6">
    <source>
        <dbReference type="PROSITE" id="PS50887"/>
    </source>
</evidence>
<dbReference type="InterPro" id="IPR029787">
    <property type="entry name" value="Nucleotide_cyclase"/>
</dbReference>
<keyword evidence="2 5" id="KW-0812">Transmembrane</keyword>
<dbReference type="PROSITE" id="PS50887">
    <property type="entry name" value="GGDEF"/>
    <property type="match status" value="1"/>
</dbReference>
<dbReference type="Proteomes" id="UP000000268">
    <property type="component" value="Chromosome"/>
</dbReference>
<dbReference type="EMBL" id="CP000828">
    <property type="protein sequence ID" value="ABW25168.1"/>
    <property type="molecule type" value="Genomic_DNA"/>
</dbReference>
<feature type="transmembrane region" description="Helical" evidence="5">
    <location>
        <begin position="39"/>
        <end position="63"/>
    </location>
</feature>
<dbReference type="GO" id="GO:0005886">
    <property type="term" value="C:plasma membrane"/>
    <property type="evidence" value="ECO:0007669"/>
    <property type="project" value="InterPro"/>
</dbReference>
<proteinExistence type="predicted"/>
<dbReference type="HOGENOM" id="CLU_930433_0_0_3"/>
<keyword evidence="8" id="KW-1185">Reference proteome</keyword>
<dbReference type="eggNOG" id="COG3706">
    <property type="taxonomic scope" value="Bacteria"/>
</dbReference>
<dbReference type="Pfam" id="PF06305">
    <property type="entry name" value="LapA_dom"/>
    <property type="match status" value="1"/>
</dbReference>
<dbReference type="SUPFAM" id="SSF55073">
    <property type="entry name" value="Nucleotide cyclase"/>
    <property type="match status" value="1"/>
</dbReference>
<sequence length="279" mass="30900">MPILVVLALLIALIAILFALQNAYSVPVSFLIWRFDGSLALILLLTLTLGVIIGLLVTTPTIIKRGWVSSRQKRQLSQLEEDYQGQAQDASSQKKKLDLMHSAQMHLFSALRLTEPKTGLLEYQLLDQVLTHTLNNLNPDSAWHRSICLFVMDIDDAPSSNDGKARAVWPIITDRIQRQLSPRSWLHFDGGHRLYCVTLGMAIEAAADYGEFLSTTLDAPLQLVDASEISVSLKIGGAIARNNTTVTSQQLISQAEQMLEKSSLWGRSRFRMVEAGASS</sequence>
<dbReference type="InterPro" id="IPR043128">
    <property type="entry name" value="Rev_trsase/Diguanyl_cyclase"/>
</dbReference>
<keyword evidence="4 5" id="KW-0472">Membrane</keyword>
<reference evidence="7 8" key="1">
    <citation type="journal article" date="2008" name="Proc. Natl. Acad. Sci. U.S.A.">
        <title>Niche adaptation and genome expansion in the chlorophyll d-producing cyanobacterium Acaryochloris marina.</title>
        <authorList>
            <person name="Swingley W.D."/>
            <person name="Chen M."/>
            <person name="Cheung P.C."/>
            <person name="Conrad A.L."/>
            <person name="Dejesa L.C."/>
            <person name="Hao J."/>
            <person name="Honchak B.M."/>
            <person name="Karbach L.E."/>
            <person name="Kurdoglu A."/>
            <person name="Lahiri S."/>
            <person name="Mastrian S.D."/>
            <person name="Miyashita H."/>
            <person name="Page L."/>
            <person name="Ramakrishna P."/>
            <person name="Satoh S."/>
            <person name="Sattley W.M."/>
            <person name="Shimada Y."/>
            <person name="Taylor H.L."/>
            <person name="Tomo T."/>
            <person name="Tsuchiya T."/>
            <person name="Wang Z.T."/>
            <person name="Raymond J."/>
            <person name="Mimuro M."/>
            <person name="Blankenship R.E."/>
            <person name="Touchman J.W."/>
        </authorList>
    </citation>
    <scope>NUCLEOTIDE SEQUENCE [LARGE SCALE GENOMIC DNA]</scope>
    <source>
        <strain evidence="8">MBIC 11017</strain>
    </source>
</reference>
<evidence type="ECO:0000313" key="8">
    <source>
        <dbReference type="Proteomes" id="UP000000268"/>
    </source>
</evidence>
<evidence type="ECO:0000256" key="5">
    <source>
        <dbReference type="SAM" id="Phobius"/>
    </source>
</evidence>
<evidence type="ECO:0000313" key="7">
    <source>
        <dbReference type="EMBL" id="ABW25168.1"/>
    </source>
</evidence>
<dbReference type="PANTHER" id="PTHR41335">
    <property type="entry name" value="MEMBRANE PROTEIN-RELATED"/>
    <property type="match status" value="1"/>
</dbReference>
<keyword evidence="1" id="KW-1003">Cell membrane</keyword>
<dbReference type="OrthoDB" id="570881at2"/>
<dbReference type="PANTHER" id="PTHR41335:SF1">
    <property type="entry name" value="MEMBRANE PROTEIN"/>
    <property type="match status" value="1"/>
</dbReference>
<evidence type="ECO:0000256" key="2">
    <source>
        <dbReference type="ARBA" id="ARBA00022692"/>
    </source>
</evidence>
<organism evidence="7 8">
    <name type="scientific">Acaryochloris marina (strain MBIC 11017)</name>
    <dbReference type="NCBI Taxonomy" id="329726"/>
    <lineage>
        <taxon>Bacteria</taxon>
        <taxon>Bacillati</taxon>
        <taxon>Cyanobacteriota</taxon>
        <taxon>Cyanophyceae</taxon>
        <taxon>Acaryochloridales</taxon>
        <taxon>Acaryochloridaceae</taxon>
        <taxon>Acaryochloris</taxon>
    </lineage>
</organism>